<dbReference type="PANTHER" id="PTHR33164">
    <property type="entry name" value="TRANSCRIPTIONAL REGULATOR, MARR FAMILY"/>
    <property type="match status" value="1"/>
</dbReference>
<comment type="caution">
    <text evidence="5">The sequence shown here is derived from an EMBL/GenBank/DDBJ whole genome shotgun (WGS) entry which is preliminary data.</text>
</comment>
<feature type="domain" description="HTH marR-type" evidence="4">
    <location>
        <begin position="15"/>
        <end position="148"/>
    </location>
</feature>
<evidence type="ECO:0000256" key="2">
    <source>
        <dbReference type="ARBA" id="ARBA00023125"/>
    </source>
</evidence>
<dbReference type="GO" id="GO:0003700">
    <property type="term" value="F:DNA-binding transcription factor activity"/>
    <property type="evidence" value="ECO:0007669"/>
    <property type="project" value="InterPro"/>
</dbReference>
<dbReference type="PROSITE" id="PS50995">
    <property type="entry name" value="HTH_MARR_2"/>
    <property type="match status" value="1"/>
</dbReference>
<evidence type="ECO:0000313" key="6">
    <source>
        <dbReference type="Proteomes" id="UP000297966"/>
    </source>
</evidence>
<dbReference type="PANTHER" id="PTHR33164:SF64">
    <property type="entry name" value="TRANSCRIPTIONAL REGULATOR SLYA"/>
    <property type="match status" value="1"/>
</dbReference>
<dbReference type="OrthoDB" id="7427954at2"/>
<keyword evidence="6" id="KW-1185">Reference proteome</keyword>
<dbReference type="InterPro" id="IPR036388">
    <property type="entry name" value="WH-like_DNA-bd_sf"/>
</dbReference>
<organism evidence="5 6">
    <name type="scientific">Bradyrhizobium niftali</name>
    <dbReference type="NCBI Taxonomy" id="2560055"/>
    <lineage>
        <taxon>Bacteria</taxon>
        <taxon>Pseudomonadati</taxon>
        <taxon>Pseudomonadota</taxon>
        <taxon>Alphaproteobacteria</taxon>
        <taxon>Hyphomicrobiales</taxon>
        <taxon>Nitrobacteraceae</taxon>
        <taxon>Bradyrhizobium</taxon>
    </lineage>
</organism>
<dbReference type="InterPro" id="IPR000835">
    <property type="entry name" value="HTH_MarR-typ"/>
</dbReference>
<dbReference type="GO" id="GO:0003677">
    <property type="term" value="F:DNA binding"/>
    <property type="evidence" value="ECO:0007669"/>
    <property type="project" value="UniProtKB-KW"/>
</dbReference>
<keyword evidence="2" id="KW-0238">DNA-binding</keyword>
<name>A0A4Y9M259_9BRAD</name>
<dbReference type="Proteomes" id="UP000297966">
    <property type="component" value="Unassembled WGS sequence"/>
</dbReference>
<gene>
    <name evidence="5" type="ORF">E4K65_09270</name>
</gene>
<dbReference type="Pfam" id="PF12802">
    <property type="entry name" value="MarR_2"/>
    <property type="match status" value="1"/>
</dbReference>
<evidence type="ECO:0000256" key="1">
    <source>
        <dbReference type="ARBA" id="ARBA00023015"/>
    </source>
</evidence>
<dbReference type="PRINTS" id="PR00598">
    <property type="entry name" value="HTHMARR"/>
</dbReference>
<dbReference type="SMART" id="SM00347">
    <property type="entry name" value="HTH_MARR"/>
    <property type="match status" value="1"/>
</dbReference>
<dbReference type="EMBL" id="SPQT01000003">
    <property type="protein sequence ID" value="TFV49101.1"/>
    <property type="molecule type" value="Genomic_DNA"/>
</dbReference>
<evidence type="ECO:0000313" key="5">
    <source>
        <dbReference type="EMBL" id="TFV49101.1"/>
    </source>
</evidence>
<accession>A0A4Y9M259</accession>
<evidence type="ECO:0000256" key="3">
    <source>
        <dbReference type="ARBA" id="ARBA00023163"/>
    </source>
</evidence>
<dbReference type="Gene3D" id="1.10.10.10">
    <property type="entry name" value="Winged helix-like DNA-binding domain superfamily/Winged helix DNA-binding domain"/>
    <property type="match status" value="1"/>
</dbReference>
<reference evidence="5 6" key="1">
    <citation type="submission" date="2019-03" db="EMBL/GenBank/DDBJ databases">
        <title>Bradyrhizobium diversity isolated from nodules of Chamaecrista fasciculata.</title>
        <authorList>
            <person name="Klepa M.S."/>
            <person name="Urquiaga M.O."/>
            <person name="Hungria M."/>
            <person name="Delamuta J.R."/>
        </authorList>
    </citation>
    <scope>NUCLEOTIDE SEQUENCE [LARGE SCALE GENOMIC DNA]</scope>
    <source>
        <strain evidence="5 6">CNPSo 3448</strain>
    </source>
</reference>
<dbReference type="SUPFAM" id="SSF46785">
    <property type="entry name" value="Winged helix' DNA-binding domain"/>
    <property type="match status" value="1"/>
</dbReference>
<sequence>MSYLICMAPAQAHIHSEIGRVIARLARTWRRESDQALSDHGLSYATAIPLLLLSRQGENVRQGVLADELGVEGPSLVRLIDLLQAEGLVERREDPTDRRAKTLHLTKAGEAKVEETNRVLRRVRTSLLKDIGADELAITFETLQRIEQRASRLHEAKTFSEAK</sequence>
<proteinExistence type="predicted"/>
<protein>
    <submittedName>
        <fullName evidence="5">MarR family transcriptional regulator</fullName>
    </submittedName>
</protein>
<dbReference type="InterPro" id="IPR036390">
    <property type="entry name" value="WH_DNA-bd_sf"/>
</dbReference>
<evidence type="ECO:0000259" key="4">
    <source>
        <dbReference type="PROSITE" id="PS50995"/>
    </source>
</evidence>
<keyword evidence="3" id="KW-0804">Transcription</keyword>
<dbReference type="InterPro" id="IPR039422">
    <property type="entry name" value="MarR/SlyA-like"/>
</dbReference>
<dbReference type="AlphaFoldDB" id="A0A4Y9M259"/>
<keyword evidence="1" id="KW-0805">Transcription regulation</keyword>
<dbReference type="GO" id="GO:0006950">
    <property type="term" value="P:response to stress"/>
    <property type="evidence" value="ECO:0007669"/>
    <property type="project" value="TreeGrafter"/>
</dbReference>